<dbReference type="InterPro" id="IPR002059">
    <property type="entry name" value="CSP_DNA-bd"/>
</dbReference>
<dbReference type="GO" id="GO:0005829">
    <property type="term" value="C:cytosol"/>
    <property type="evidence" value="ECO:0007669"/>
    <property type="project" value="UniProtKB-ARBA"/>
</dbReference>
<evidence type="ECO:0000256" key="2">
    <source>
        <dbReference type="SAM" id="MobiDB-lite"/>
    </source>
</evidence>
<dbReference type="PROSITE" id="PS51857">
    <property type="entry name" value="CSD_2"/>
    <property type="match status" value="1"/>
</dbReference>
<feature type="region of interest" description="Disordered" evidence="2">
    <location>
        <begin position="50"/>
        <end position="72"/>
    </location>
</feature>
<evidence type="ECO:0000259" key="4">
    <source>
        <dbReference type="PROSITE" id="PS51857"/>
    </source>
</evidence>
<sequence length="138" mass="14783">MNLVGKIVIALLVAGAAWALLHFVPAIPTPVGILIATLATALLSSISTAPVASTERQAPRQKTTSTADVSGPREEGEVKWFNVSKGFGFITKDDGEEIFVHFRSIRGDGRRGLRDGQRVSFVEAQTEKGPQAEDVEPL</sequence>
<feature type="region of interest" description="Disordered" evidence="2">
    <location>
        <begin position="108"/>
        <end position="138"/>
    </location>
</feature>
<dbReference type="AlphaFoldDB" id="A0A4R5LNX5"/>
<evidence type="ECO:0000256" key="1">
    <source>
        <dbReference type="RuleBase" id="RU000408"/>
    </source>
</evidence>
<dbReference type="GO" id="GO:0003676">
    <property type="term" value="F:nucleic acid binding"/>
    <property type="evidence" value="ECO:0007669"/>
    <property type="project" value="InterPro"/>
</dbReference>
<dbReference type="InterPro" id="IPR011129">
    <property type="entry name" value="CSD"/>
</dbReference>
<keyword evidence="3" id="KW-1133">Transmembrane helix</keyword>
<evidence type="ECO:0000313" key="6">
    <source>
        <dbReference type="Proteomes" id="UP000295554"/>
    </source>
</evidence>
<dbReference type="PANTHER" id="PTHR11544">
    <property type="entry name" value="COLD SHOCK DOMAIN CONTAINING PROTEINS"/>
    <property type="match status" value="1"/>
</dbReference>
<dbReference type="PRINTS" id="PR00050">
    <property type="entry name" value="COLDSHOCK"/>
</dbReference>
<dbReference type="SUPFAM" id="SSF50249">
    <property type="entry name" value="Nucleic acid-binding proteins"/>
    <property type="match status" value="1"/>
</dbReference>
<feature type="compositionally biased region" description="Basic and acidic residues" evidence="2">
    <location>
        <begin position="108"/>
        <end position="117"/>
    </location>
</feature>
<evidence type="ECO:0000313" key="5">
    <source>
        <dbReference type="EMBL" id="TDG12072.1"/>
    </source>
</evidence>
<dbReference type="Gene3D" id="2.40.50.140">
    <property type="entry name" value="Nucleic acid-binding proteins"/>
    <property type="match status" value="1"/>
</dbReference>
<evidence type="ECO:0000256" key="3">
    <source>
        <dbReference type="SAM" id="Phobius"/>
    </source>
</evidence>
<keyword evidence="6" id="KW-1185">Reference proteome</keyword>
<dbReference type="CDD" id="cd04458">
    <property type="entry name" value="CSP_CDS"/>
    <property type="match status" value="1"/>
</dbReference>
<gene>
    <name evidence="5" type="ORF">E2F43_17100</name>
</gene>
<comment type="caution">
    <text evidence="5">The sequence shown here is derived from an EMBL/GenBank/DDBJ whole genome shotgun (WGS) entry which is preliminary data.</text>
</comment>
<dbReference type="SMART" id="SM00357">
    <property type="entry name" value="CSP"/>
    <property type="match status" value="1"/>
</dbReference>
<dbReference type="InterPro" id="IPR050181">
    <property type="entry name" value="Cold_shock_domain"/>
</dbReference>
<protein>
    <submittedName>
        <fullName evidence="5">Cold-shock protein</fullName>
    </submittedName>
</protein>
<accession>A0A4R5LNX5</accession>
<comment type="subcellular location">
    <subcellularLocation>
        <location evidence="1">Cytoplasm</location>
    </subcellularLocation>
</comment>
<dbReference type="InterPro" id="IPR019844">
    <property type="entry name" value="CSD_CS"/>
</dbReference>
<reference evidence="5 6" key="1">
    <citation type="submission" date="2019-03" db="EMBL/GenBank/DDBJ databases">
        <title>Seongchinamella monodicae gen. nov., sp. nov., a novel member of the Gammaproteobacteria isolated from a tidal mudflat of beach.</title>
        <authorList>
            <person name="Yang H.G."/>
            <person name="Kang J.W."/>
            <person name="Lee S.D."/>
        </authorList>
    </citation>
    <scope>NUCLEOTIDE SEQUENCE [LARGE SCALE GENOMIC DNA]</scope>
    <source>
        <strain evidence="5 6">GH4-78</strain>
    </source>
</reference>
<dbReference type="InterPro" id="IPR012340">
    <property type="entry name" value="NA-bd_OB-fold"/>
</dbReference>
<dbReference type="Pfam" id="PF00313">
    <property type="entry name" value="CSD"/>
    <property type="match status" value="1"/>
</dbReference>
<dbReference type="Proteomes" id="UP000295554">
    <property type="component" value="Unassembled WGS sequence"/>
</dbReference>
<organism evidence="5 6">
    <name type="scientific">Seongchinamella unica</name>
    <dbReference type="NCBI Taxonomy" id="2547392"/>
    <lineage>
        <taxon>Bacteria</taxon>
        <taxon>Pseudomonadati</taxon>
        <taxon>Pseudomonadota</taxon>
        <taxon>Gammaproteobacteria</taxon>
        <taxon>Cellvibrionales</taxon>
        <taxon>Halieaceae</taxon>
        <taxon>Seongchinamella</taxon>
    </lineage>
</organism>
<keyword evidence="3" id="KW-0812">Transmembrane</keyword>
<feature type="domain" description="CSD" evidence="4">
    <location>
        <begin position="73"/>
        <end position="137"/>
    </location>
</feature>
<dbReference type="EMBL" id="SMSE01000004">
    <property type="protein sequence ID" value="TDG12072.1"/>
    <property type="molecule type" value="Genomic_DNA"/>
</dbReference>
<feature type="compositionally biased region" description="Polar residues" evidence="2">
    <location>
        <begin position="50"/>
        <end position="68"/>
    </location>
</feature>
<dbReference type="PROSITE" id="PS00352">
    <property type="entry name" value="CSD_1"/>
    <property type="match status" value="1"/>
</dbReference>
<proteinExistence type="predicted"/>
<feature type="transmembrane region" description="Helical" evidence="3">
    <location>
        <begin position="33"/>
        <end position="52"/>
    </location>
</feature>
<feature type="transmembrane region" description="Helical" evidence="3">
    <location>
        <begin position="7"/>
        <end position="27"/>
    </location>
</feature>
<name>A0A4R5LNX5_9GAMM</name>
<dbReference type="OrthoDB" id="9801414at2"/>
<keyword evidence="3" id="KW-0472">Membrane</keyword>